<dbReference type="GeneID" id="66162915"/>
<evidence type="ECO:0000256" key="1">
    <source>
        <dbReference type="SAM" id="Phobius"/>
    </source>
</evidence>
<gene>
    <name evidence="2" type="ORF">KN1_11790</name>
</gene>
<accession>A0A8D5U5Z4</accession>
<feature type="transmembrane region" description="Helical" evidence="1">
    <location>
        <begin position="40"/>
        <end position="59"/>
    </location>
</feature>
<feature type="transmembrane region" description="Helical" evidence="1">
    <location>
        <begin position="237"/>
        <end position="258"/>
    </location>
</feature>
<dbReference type="AlphaFoldDB" id="A0A8D5U5Z4"/>
<name>A0A8D5U5Z4_9CREN</name>
<feature type="transmembrane region" description="Helical" evidence="1">
    <location>
        <begin position="270"/>
        <end position="287"/>
    </location>
</feature>
<reference evidence="2 3" key="1">
    <citation type="submission" date="2021-04" db="EMBL/GenBank/DDBJ databases">
        <title>Complete genome sequence of Stygiolobus sp. KN-1.</title>
        <authorList>
            <person name="Nakamura K."/>
            <person name="Sakai H."/>
            <person name="Kurosawa N."/>
        </authorList>
    </citation>
    <scope>NUCLEOTIDE SEQUENCE [LARGE SCALE GENOMIC DNA]</scope>
    <source>
        <strain evidence="2 3">KN-1</strain>
    </source>
</reference>
<evidence type="ECO:0008006" key="4">
    <source>
        <dbReference type="Google" id="ProtNLM"/>
    </source>
</evidence>
<dbReference type="InterPro" id="IPR036259">
    <property type="entry name" value="MFS_trans_sf"/>
</dbReference>
<keyword evidence="1" id="KW-0812">Transmembrane</keyword>
<keyword evidence="1" id="KW-0472">Membrane</keyword>
<dbReference type="KEGG" id="csty:KN1_11790"/>
<dbReference type="Gene3D" id="1.20.1250.20">
    <property type="entry name" value="MFS general substrate transporter like domains"/>
    <property type="match status" value="1"/>
</dbReference>
<keyword evidence="3" id="KW-1185">Reference proteome</keyword>
<dbReference type="EMBL" id="AP024597">
    <property type="protein sequence ID" value="BCU69882.1"/>
    <property type="molecule type" value="Genomic_DNA"/>
</dbReference>
<keyword evidence="1" id="KW-1133">Transmembrane helix</keyword>
<proteinExistence type="predicted"/>
<organism evidence="2 3">
    <name type="scientific">Stygiolobus caldivivus</name>
    <dbReference type="NCBI Taxonomy" id="2824673"/>
    <lineage>
        <taxon>Archaea</taxon>
        <taxon>Thermoproteota</taxon>
        <taxon>Thermoprotei</taxon>
        <taxon>Sulfolobales</taxon>
        <taxon>Sulfolobaceae</taxon>
        <taxon>Stygiolobus</taxon>
    </lineage>
</organism>
<dbReference type="SUPFAM" id="SSF103473">
    <property type="entry name" value="MFS general substrate transporter"/>
    <property type="match status" value="1"/>
</dbReference>
<evidence type="ECO:0000313" key="2">
    <source>
        <dbReference type="EMBL" id="BCU69882.1"/>
    </source>
</evidence>
<dbReference type="RefSeq" id="WP_225905798.1">
    <property type="nucleotide sequence ID" value="NZ_AP024597.1"/>
</dbReference>
<feature type="transmembrane region" description="Helical" evidence="1">
    <location>
        <begin position="71"/>
        <end position="89"/>
    </location>
</feature>
<sequence length="387" mass="43057">MKMPKEIGSVILLVTLLSFVDVFIGYYFVINTYLVYKNLILSALILTLLNASNVLSLPLPYIYKRLKSVKVNVIIFSILSFLIIFTLSLDLTPLGLVPLIALYDFLIVAVFRSLGYYARTLLDKYGEFIDYNSIREISFSATSIIALVLVGLFNAYLSKTYLPIIGAPLLVVALLSIKLNDVKMTLSATNPLKVWSQYIKSNRVFKFMETRIYPVIGLAGASSVLFLKLVYVNEGTFPEYISTVLIVSILAQIIGAVIALKWKSETAKKFLLLSLPAILIEYVFPFIRGDIIPISVLTFLQTVLVAYVFVHINSVYQYIVSKDAYINVTITQSVLTQLSIFIGSVLVSVIATLVGITYTYVGVASLMLFIVLFTISSDTTKDIRAGQ</sequence>
<feature type="transmembrane region" description="Helical" evidence="1">
    <location>
        <begin position="357"/>
        <end position="375"/>
    </location>
</feature>
<dbReference type="Proteomes" id="UP000825123">
    <property type="component" value="Chromosome"/>
</dbReference>
<feature type="transmembrane region" description="Helical" evidence="1">
    <location>
        <begin position="137"/>
        <end position="155"/>
    </location>
</feature>
<feature type="transmembrane region" description="Helical" evidence="1">
    <location>
        <begin position="161"/>
        <end position="177"/>
    </location>
</feature>
<feature type="transmembrane region" description="Helical" evidence="1">
    <location>
        <begin position="7"/>
        <end position="28"/>
    </location>
</feature>
<feature type="transmembrane region" description="Helical" evidence="1">
    <location>
        <begin position="212"/>
        <end position="231"/>
    </location>
</feature>
<evidence type="ECO:0000313" key="3">
    <source>
        <dbReference type="Proteomes" id="UP000825123"/>
    </source>
</evidence>
<feature type="transmembrane region" description="Helical" evidence="1">
    <location>
        <begin position="293"/>
        <end position="312"/>
    </location>
</feature>
<protein>
    <recommendedName>
        <fullName evidence="4">MFS transporter</fullName>
    </recommendedName>
</protein>
<feature type="transmembrane region" description="Helical" evidence="1">
    <location>
        <begin position="95"/>
        <end position="117"/>
    </location>
</feature>
<feature type="transmembrane region" description="Helical" evidence="1">
    <location>
        <begin position="324"/>
        <end position="351"/>
    </location>
</feature>